<keyword evidence="1" id="KW-1133">Transmembrane helix</keyword>
<sequence length="291" mass="31785">MLNLVVVLCCLIPFIYKQVSWLTYRDKLLKNPRITSSVVLWLSFTVGLLLIGPEGFSSVPVIVAGLVLILTDYGSNYSWIGEGGRRIGRLSAVLIVSVFGDIQLNTIFFPSLHEGISLHYVTIPLTIIWFLFVMSMVHLASKFTFKGTRVLSIVLLVMLLLAVSMGHAYVVMFTGLLFLSIISTHYAYGDQSTSTVDITGFMIGVVTVFDASQTDGTFVLGGALIAITVVLSIVHGYRVGTARQKRAISSSLVTIVGLALVIASIQYVLLTFIGLGLLYLFFSHQAEPDHV</sequence>
<feature type="transmembrane region" description="Helical" evidence="1">
    <location>
        <begin position="218"/>
        <end position="240"/>
    </location>
</feature>
<feature type="transmembrane region" description="Helical" evidence="1">
    <location>
        <begin position="153"/>
        <end position="182"/>
    </location>
</feature>
<proteinExistence type="predicted"/>
<feature type="transmembrane region" description="Helical" evidence="1">
    <location>
        <begin position="252"/>
        <end position="282"/>
    </location>
</feature>
<organism evidence="2 3">
    <name type="scientific">Pontibacillus chungwhensis</name>
    <dbReference type="NCBI Taxonomy" id="265426"/>
    <lineage>
        <taxon>Bacteria</taxon>
        <taxon>Bacillati</taxon>
        <taxon>Bacillota</taxon>
        <taxon>Bacilli</taxon>
        <taxon>Bacillales</taxon>
        <taxon>Bacillaceae</taxon>
        <taxon>Pontibacillus</taxon>
    </lineage>
</organism>
<evidence type="ECO:0000313" key="2">
    <source>
        <dbReference type="EMBL" id="WIF96679.1"/>
    </source>
</evidence>
<keyword evidence="3" id="KW-1185">Reference proteome</keyword>
<dbReference type="EMBL" id="CP126446">
    <property type="protein sequence ID" value="WIF96679.1"/>
    <property type="molecule type" value="Genomic_DNA"/>
</dbReference>
<protein>
    <submittedName>
        <fullName evidence="2">Uncharacterized protein</fullName>
    </submittedName>
</protein>
<name>A0ABY8UT47_9BACI</name>
<feature type="transmembrane region" description="Helical" evidence="1">
    <location>
        <begin position="118"/>
        <end position="141"/>
    </location>
</feature>
<keyword evidence="1" id="KW-0812">Transmembrane</keyword>
<gene>
    <name evidence="2" type="ORF">QNI29_13065</name>
</gene>
<dbReference type="RefSeq" id="WP_231416946.1">
    <property type="nucleotide sequence ID" value="NZ_CP126446.1"/>
</dbReference>
<reference evidence="2 3" key="1">
    <citation type="submission" date="2023-05" db="EMBL/GenBank/DDBJ databases">
        <title>Comparative genomics reveals the evidence of polycyclic aromatic hydrocarbons degradation in moderately halophilic genus Pontibacillus.</title>
        <authorList>
            <person name="Yang H."/>
            <person name="Qian Z."/>
        </authorList>
    </citation>
    <scope>NUCLEOTIDE SEQUENCE [LARGE SCALE GENOMIC DNA]</scope>
    <source>
        <strain evidence="3">HN14</strain>
    </source>
</reference>
<evidence type="ECO:0000256" key="1">
    <source>
        <dbReference type="SAM" id="Phobius"/>
    </source>
</evidence>
<feature type="transmembrane region" description="Helical" evidence="1">
    <location>
        <begin position="90"/>
        <end position="112"/>
    </location>
</feature>
<accession>A0ABY8UT47</accession>
<feature type="transmembrane region" description="Helical" evidence="1">
    <location>
        <begin position="41"/>
        <end position="70"/>
    </location>
</feature>
<dbReference type="Proteomes" id="UP001236652">
    <property type="component" value="Chromosome"/>
</dbReference>
<keyword evidence="1" id="KW-0472">Membrane</keyword>
<evidence type="ECO:0000313" key="3">
    <source>
        <dbReference type="Proteomes" id="UP001236652"/>
    </source>
</evidence>